<evidence type="ECO:0000313" key="2">
    <source>
        <dbReference type="EMBL" id="TWI29852.1"/>
    </source>
</evidence>
<dbReference type="EMBL" id="VLKU01000012">
    <property type="protein sequence ID" value="TWI29852.1"/>
    <property type="molecule type" value="Genomic_DNA"/>
</dbReference>
<dbReference type="Proteomes" id="UP000316225">
    <property type="component" value="Unassembled WGS sequence"/>
</dbReference>
<evidence type="ECO:0000313" key="3">
    <source>
        <dbReference type="Proteomes" id="UP000316225"/>
    </source>
</evidence>
<dbReference type="InterPro" id="IPR036844">
    <property type="entry name" value="Hint_dom_sf"/>
</dbReference>
<keyword evidence="3" id="KW-1185">Reference proteome</keyword>
<protein>
    <submittedName>
        <fullName evidence="2">Hint domain-containing protein</fullName>
    </submittedName>
</protein>
<accession>A0A562NCD6</accession>
<feature type="domain" description="Hedgehog/Intein (Hint)" evidence="1">
    <location>
        <begin position="179"/>
        <end position="324"/>
    </location>
</feature>
<dbReference type="RefSeq" id="WP_145399409.1">
    <property type="nucleotide sequence ID" value="NZ_VLKU01000012.1"/>
</dbReference>
<dbReference type="AlphaFoldDB" id="A0A562NCD6"/>
<proteinExistence type="predicted"/>
<dbReference type="Pfam" id="PF13403">
    <property type="entry name" value="Hint_2"/>
    <property type="match status" value="1"/>
</dbReference>
<name>A0A562NCD6_9RHOB</name>
<evidence type="ECO:0000259" key="1">
    <source>
        <dbReference type="Pfam" id="PF13403"/>
    </source>
</evidence>
<reference evidence="2 3" key="1">
    <citation type="journal article" date="2015" name="Stand. Genomic Sci.">
        <title>Genomic Encyclopedia of Bacterial and Archaeal Type Strains, Phase III: the genomes of soil and plant-associated and newly described type strains.</title>
        <authorList>
            <person name="Whitman W.B."/>
            <person name="Woyke T."/>
            <person name="Klenk H.P."/>
            <person name="Zhou Y."/>
            <person name="Lilburn T.G."/>
            <person name="Beck B.J."/>
            <person name="De Vos P."/>
            <person name="Vandamme P."/>
            <person name="Eisen J.A."/>
            <person name="Garrity G."/>
            <person name="Hugenholtz P."/>
            <person name="Kyrpides N.C."/>
        </authorList>
    </citation>
    <scope>NUCLEOTIDE SEQUENCE [LARGE SCALE GENOMIC DNA]</scope>
    <source>
        <strain evidence="2 3">CGMCC 1.5364</strain>
    </source>
</reference>
<dbReference type="InterPro" id="IPR028992">
    <property type="entry name" value="Hedgehog/Intein_dom"/>
</dbReference>
<sequence>MPTYNVTQFYFGQYADLDPTEAGSSPNLNNDTNELTTVPGWVANKLFTSANMRLLTVTQNDTVREGNSTRLEENDFKNRVAGQGGPMGADSFTYDLGNGKITSDIDSVFTWNIEVTRGNGTTFRQVLAFVQLENGAIFSNFTPENFSGQNIQSIKLIAHSSSGFFGTLANRNLPNVKIVCFEESVRIATPSGSVAVGQLEVGDEVITKDSGVRPIRWVGRKHLGPAELRGNPQLLPVRISAGALGAGLPEADLIVSAQHRVLVTSRIASRLFSSEGVLVAAKHLLDLPGVTVEHLDQITYVHFAFDQHEIVYAEGAPAESFYPGATGLSALDDEAQAEMMALFPALARGEEEIPGARRLLTGKEGRDLARRHRKNGVSLLSLS</sequence>
<dbReference type="SUPFAM" id="SSF51294">
    <property type="entry name" value="Hedgehog/intein (Hint) domain"/>
    <property type="match status" value="1"/>
</dbReference>
<comment type="caution">
    <text evidence="2">The sequence shown here is derived from an EMBL/GenBank/DDBJ whole genome shotgun (WGS) entry which is preliminary data.</text>
</comment>
<organism evidence="2 3">
    <name type="scientific">Paracoccus sulfuroxidans</name>
    <dbReference type="NCBI Taxonomy" id="384678"/>
    <lineage>
        <taxon>Bacteria</taxon>
        <taxon>Pseudomonadati</taxon>
        <taxon>Pseudomonadota</taxon>
        <taxon>Alphaproteobacteria</taxon>
        <taxon>Rhodobacterales</taxon>
        <taxon>Paracoccaceae</taxon>
        <taxon>Paracoccus</taxon>
    </lineage>
</organism>
<dbReference type="OrthoDB" id="6305173at2"/>
<gene>
    <name evidence="2" type="ORF">IQ24_03323</name>
</gene>